<dbReference type="Proteomes" id="UP001156641">
    <property type="component" value="Unassembled WGS sequence"/>
</dbReference>
<dbReference type="InterPro" id="IPR027417">
    <property type="entry name" value="P-loop_NTPase"/>
</dbReference>
<accession>A0ABQ6A6A6</accession>
<reference evidence="3" key="1">
    <citation type="journal article" date="2019" name="Int. J. Syst. Evol. Microbiol.">
        <title>The Global Catalogue of Microorganisms (GCM) 10K type strain sequencing project: providing services to taxonomists for standard genome sequencing and annotation.</title>
        <authorList>
            <consortium name="The Broad Institute Genomics Platform"/>
            <consortium name="The Broad Institute Genome Sequencing Center for Infectious Disease"/>
            <person name="Wu L."/>
            <person name="Ma J."/>
        </authorList>
    </citation>
    <scope>NUCLEOTIDE SEQUENCE [LARGE SCALE GENOMIC DNA]</scope>
    <source>
        <strain evidence="3">NBRC 112502</strain>
    </source>
</reference>
<protein>
    <submittedName>
        <fullName evidence="2">HPr kinase</fullName>
    </submittedName>
</protein>
<proteinExistence type="predicted"/>
<feature type="domain" description="HPr kinase/phosphorylase C-terminal" evidence="1">
    <location>
        <begin position="19"/>
        <end position="76"/>
    </location>
</feature>
<dbReference type="Pfam" id="PF07475">
    <property type="entry name" value="Hpr_kinase_C"/>
    <property type="match status" value="1"/>
</dbReference>
<dbReference type="InterPro" id="IPR011104">
    <property type="entry name" value="Hpr_kin/Pase_C"/>
</dbReference>
<dbReference type="GO" id="GO:0016301">
    <property type="term" value="F:kinase activity"/>
    <property type="evidence" value="ECO:0007669"/>
    <property type="project" value="UniProtKB-KW"/>
</dbReference>
<sequence>MRMHASCAARPGPDGYDAILLLGPPGAGKSDFLLRLIHDGFSLVADDQVVIWNGIASAPAALAGLLEVRGLGIFHLPHLASAPLRLVISLGAPPARLPEPQTHVQLGLPLVIIDPAQPSAVARAVLALEAACGRLTQVAGSFAP</sequence>
<dbReference type="EMBL" id="BSOS01000005">
    <property type="protein sequence ID" value="GLR65630.1"/>
    <property type="molecule type" value="Genomic_DNA"/>
</dbReference>
<evidence type="ECO:0000313" key="3">
    <source>
        <dbReference type="Proteomes" id="UP001156641"/>
    </source>
</evidence>
<name>A0ABQ6A6A6_9PROT</name>
<evidence type="ECO:0000259" key="1">
    <source>
        <dbReference type="Pfam" id="PF07475"/>
    </source>
</evidence>
<dbReference type="SUPFAM" id="SSF53795">
    <property type="entry name" value="PEP carboxykinase-like"/>
    <property type="match status" value="1"/>
</dbReference>
<keyword evidence="2" id="KW-0418">Kinase</keyword>
<keyword evidence="2" id="KW-0808">Transferase</keyword>
<organism evidence="2 3">
    <name type="scientific">Acidocella aquatica</name>
    <dbReference type="NCBI Taxonomy" id="1922313"/>
    <lineage>
        <taxon>Bacteria</taxon>
        <taxon>Pseudomonadati</taxon>
        <taxon>Pseudomonadota</taxon>
        <taxon>Alphaproteobacteria</taxon>
        <taxon>Acetobacterales</taxon>
        <taxon>Acidocellaceae</taxon>
        <taxon>Acidocella</taxon>
    </lineage>
</organism>
<dbReference type="Gene3D" id="3.40.50.300">
    <property type="entry name" value="P-loop containing nucleotide triphosphate hydrolases"/>
    <property type="match status" value="1"/>
</dbReference>
<gene>
    <name evidence="2" type="ORF">GCM10010909_03080</name>
</gene>
<evidence type="ECO:0000313" key="2">
    <source>
        <dbReference type="EMBL" id="GLR65630.1"/>
    </source>
</evidence>
<keyword evidence="3" id="KW-1185">Reference proteome</keyword>
<comment type="caution">
    <text evidence="2">The sequence shown here is derived from an EMBL/GenBank/DDBJ whole genome shotgun (WGS) entry which is preliminary data.</text>
</comment>